<feature type="transmembrane region" description="Helical" evidence="1">
    <location>
        <begin position="23"/>
        <end position="47"/>
    </location>
</feature>
<dbReference type="EMBL" id="BAABCN010000017">
    <property type="protein sequence ID" value="GAA3892598.1"/>
    <property type="molecule type" value="Genomic_DNA"/>
</dbReference>
<keyword evidence="1" id="KW-1133">Transmembrane helix</keyword>
<sequence>MNDQPDPINSAAARAPRPVRPPALRLIIVLLAAEALLLWVAVAWLVLELLTATPSSLGGALVILGIVVIAAIGVSAIAAGAARGRSWMRSPAVTWQLMQIAVAVGCFQGLYARPDLGWALLIPSLLVLVLLFTPRVIDATRNTAKGNISQSE</sequence>
<accession>A0ABP7L3Z4</accession>
<name>A0ABP7L3Z4_9MICO</name>
<keyword evidence="3" id="KW-1185">Reference proteome</keyword>
<reference evidence="3" key="1">
    <citation type="journal article" date="2019" name="Int. J. Syst. Evol. Microbiol.">
        <title>The Global Catalogue of Microorganisms (GCM) 10K type strain sequencing project: providing services to taxonomists for standard genome sequencing and annotation.</title>
        <authorList>
            <consortium name="The Broad Institute Genomics Platform"/>
            <consortium name="The Broad Institute Genome Sequencing Center for Infectious Disease"/>
            <person name="Wu L."/>
            <person name="Ma J."/>
        </authorList>
    </citation>
    <scope>NUCLEOTIDE SEQUENCE [LARGE SCALE GENOMIC DNA]</scope>
    <source>
        <strain evidence="3">JCM 17021</strain>
    </source>
</reference>
<comment type="caution">
    <text evidence="2">The sequence shown here is derived from an EMBL/GenBank/DDBJ whole genome shotgun (WGS) entry which is preliminary data.</text>
</comment>
<feature type="transmembrane region" description="Helical" evidence="1">
    <location>
        <begin position="117"/>
        <end position="137"/>
    </location>
</feature>
<evidence type="ECO:0000313" key="3">
    <source>
        <dbReference type="Proteomes" id="UP001501803"/>
    </source>
</evidence>
<proteinExistence type="predicted"/>
<protein>
    <recommendedName>
        <fullName evidence="4">Histidine kinase</fullName>
    </recommendedName>
</protein>
<organism evidence="2 3">
    <name type="scientific">Leifsonia kafniensis</name>
    <dbReference type="NCBI Taxonomy" id="475957"/>
    <lineage>
        <taxon>Bacteria</taxon>
        <taxon>Bacillati</taxon>
        <taxon>Actinomycetota</taxon>
        <taxon>Actinomycetes</taxon>
        <taxon>Micrococcales</taxon>
        <taxon>Microbacteriaceae</taxon>
        <taxon>Leifsonia</taxon>
    </lineage>
</organism>
<evidence type="ECO:0008006" key="4">
    <source>
        <dbReference type="Google" id="ProtNLM"/>
    </source>
</evidence>
<evidence type="ECO:0000313" key="2">
    <source>
        <dbReference type="EMBL" id="GAA3892598.1"/>
    </source>
</evidence>
<dbReference type="RefSeq" id="WP_345069436.1">
    <property type="nucleotide sequence ID" value="NZ_BAABCN010000017.1"/>
</dbReference>
<gene>
    <name evidence="2" type="ORF">GCM10022381_37840</name>
</gene>
<feature type="transmembrane region" description="Helical" evidence="1">
    <location>
        <begin position="59"/>
        <end position="81"/>
    </location>
</feature>
<keyword evidence="1" id="KW-0472">Membrane</keyword>
<evidence type="ECO:0000256" key="1">
    <source>
        <dbReference type="SAM" id="Phobius"/>
    </source>
</evidence>
<dbReference type="Proteomes" id="UP001501803">
    <property type="component" value="Unassembled WGS sequence"/>
</dbReference>
<feature type="transmembrane region" description="Helical" evidence="1">
    <location>
        <begin position="93"/>
        <end position="111"/>
    </location>
</feature>
<keyword evidence="1" id="KW-0812">Transmembrane</keyword>